<protein>
    <recommendedName>
        <fullName evidence="4">Lactococcin 972 family bacteriocin</fullName>
    </recommendedName>
</protein>
<sequence length="98" mass="9723">MKKTFGAGIGAALAAGALTLGAVSPANAALGAGWYVAVNNSAGYAQAYNPGGVNNQAYASVVRKVNGTNYRSTQGWRPTIATVSFSSGSPVSATAAVR</sequence>
<proteinExistence type="predicted"/>
<reference evidence="2 3" key="1">
    <citation type="submission" date="2015-01" db="EMBL/GenBank/DDBJ databases">
        <title>Draft genome sequence of Leucobacter komagatae strain VKM ST2845.</title>
        <authorList>
            <person name="Karlyshev A.V."/>
            <person name="Kudryashova E.B."/>
        </authorList>
    </citation>
    <scope>NUCLEOTIDE SEQUENCE [LARGE SCALE GENOMIC DNA]</scope>
    <source>
        <strain evidence="2 3">VKM ST2845</strain>
    </source>
</reference>
<gene>
    <name evidence="2" type="ORF">SD72_02845</name>
</gene>
<evidence type="ECO:0000313" key="3">
    <source>
        <dbReference type="Proteomes" id="UP000032120"/>
    </source>
</evidence>
<evidence type="ECO:0000256" key="1">
    <source>
        <dbReference type="SAM" id="SignalP"/>
    </source>
</evidence>
<feature type="chain" id="PRO_5002211883" description="Lactococcin 972 family bacteriocin" evidence="1">
    <location>
        <begin position="29"/>
        <end position="98"/>
    </location>
</feature>
<keyword evidence="3" id="KW-1185">Reference proteome</keyword>
<name>A0A0D0I1I6_9MICO</name>
<accession>A0A0D0I1I6</accession>
<dbReference type="Proteomes" id="UP000032120">
    <property type="component" value="Unassembled WGS sequence"/>
</dbReference>
<dbReference type="RefSeq" id="WP_042542883.1">
    <property type="nucleotide sequence ID" value="NZ_JXSQ01000002.1"/>
</dbReference>
<feature type="signal peptide" evidence="1">
    <location>
        <begin position="1"/>
        <end position="28"/>
    </location>
</feature>
<dbReference type="AlphaFoldDB" id="A0A0D0I1I6"/>
<dbReference type="EMBL" id="JXSQ01000002">
    <property type="protein sequence ID" value="KIP53601.1"/>
    <property type="molecule type" value="Genomic_DNA"/>
</dbReference>
<comment type="caution">
    <text evidence="2">The sequence shown here is derived from an EMBL/GenBank/DDBJ whole genome shotgun (WGS) entry which is preliminary data.</text>
</comment>
<evidence type="ECO:0000313" key="2">
    <source>
        <dbReference type="EMBL" id="KIP53601.1"/>
    </source>
</evidence>
<organism evidence="2 3">
    <name type="scientific">Leucobacter komagatae</name>
    <dbReference type="NCBI Taxonomy" id="55969"/>
    <lineage>
        <taxon>Bacteria</taxon>
        <taxon>Bacillati</taxon>
        <taxon>Actinomycetota</taxon>
        <taxon>Actinomycetes</taxon>
        <taxon>Micrococcales</taxon>
        <taxon>Microbacteriaceae</taxon>
        <taxon>Leucobacter</taxon>
    </lineage>
</organism>
<keyword evidence="1" id="KW-0732">Signal</keyword>
<evidence type="ECO:0008006" key="4">
    <source>
        <dbReference type="Google" id="ProtNLM"/>
    </source>
</evidence>